<proteinExistence type="predicted"/>
<reference evidence="1" key="1">
    <citation type="submission" date="2023-04" db="EMBL/GenBank/DDBJ databases">
        <authorList>
            <consortium name="ELIXIR-Norway"/>
        </authorList>
    </citation>
    <scope>NUCLEOTIDE SEQUENCE [LARGE SCALE GENOMIC DNA]</scope>
</reference>
<protein>
    <submittedName>
        <fullName evidence="1">Uncharacterized protein</fullName>
    </submittedName>
</protein>
<dbReference type="EMBL" id="OX459945">
    <property type="protein sequence ID" value="CAI9179723.1"/>
    <property type="molecule type" value="Genomic_DNA"/>
</dbReference>
<dbReference type="Proteomes" id="UP001176941">
    <property type="component" value="Chromosome 9"/>
</dbReference>
<organism evidence="1 2">
    <name type="scientific">Rangifer tarandus platyrhynchus</name>
    <name type="common">Svalbard reindeer</name>
    <dbReference type="NCBI Taxonomy" id="3082113"/>
    <lineage>
        <taxon>Eukaryota</taxon>
        <taxon>Metazoa</taxon>
        <taxon>Chordata</taxon>
        <taxon>Craniata</taxon>
        <taxon>Vertebrata</taxon>
        <taxon>Euteleostomi</taxon>
        <taxon>Mammalia</taxon>
        <taxon>Eutheria</taxon>
        <taxon>Laurasiatheria</taxon>
        <taxon>Artiodactyla</taxon>
        <taxon>Ruminantia</taxon>
        <taxon>Pecora</taxon>
        <taxon>Cervidae</taxon>
        <taxon>Odocoileinae</taxon>
        <taxon>Rangifer</taxon>
    </lineage>
</organism>
<sequence length="123" mass="14403">MMTLRSSDFGLMPPLCVSSAYFFQRHYFYHNLQTVKIKRTNQTHLPITFSSLCKYYLCKHYEKGSKQFESEYFFPPQAYASVINVFLCGKCHMTVVLPSVWTVLVLYLSVCQELRVFVAAEFL</sequence>
<name>A0ABN9A0F2_RANTA</name>
<evidence type="ECO:0000313" key="2">
    <source>
        <dbReference type="Proteomes" id="UP001176941"/>
    </source>
</evidence>
<keyword evidence="2" id="KW-1185">Reference proteome</keyword>
<evidence type="ECO:0000313" key="1">
    <source>
        <dbReference type="EMBL" id="CAI9179723.1"/>
    </source>
</evidence>
<gene>
    <name evidence="1" type="ORF">MRATA1EN1_LOCUS28685</name>
</gene>
<accession>A0ABN9A0F2</accession>